<evidence type="ECO:0000313" key="1">
    <source>
        <dbReference type="EMBL" id="SDB84366.1"/>
    </source>
</evidence>
<dbReference type="STRING" id="1577474.GA0111570_104289"/>
<dbReference type="Proteomes" id="UP000199086">
    <property type="component" value="Unassembled WGS sequence"/>
</dbReference>
<protein>
    <recommendedName>
        <fullName evidence="3">DUF3046 domain-containing protein</fullName>
    </recommendedName>
</protein>
<keyword evidence="2" id="KW-1185">Reference proteome</keyword>
<dbReference type="RefSeq" id="WP_092609038.1">
    <property type="nucleotide sequence ID" value="NZ_FMYF01000004.1"/>
</dbReference>
<proteinExistence type="predicted"/>
<gene>
    <name evidence="1" type="ORF">GA0111570_104289</name>
</gene>
<dbReference type="InterPro" id="IPR021408">
    <property type="entry name" value="DUF3046"/>
</dbReference>
<dbReference type="EMBL" id="FMYF01000004">
    <property type="protein sequence ID" value="SDB84366.1"/>
    <property type="molecule type" value="Genomic_DNA"/>
</dbReference>
<sequence length="64" mass="7260">MRETELWRRLELHLGSGYARVWAEQQVLADLGGRTVVEAIAAGVNLKTIWRACWGALELPARDR</sequence>
<dbReference type="Pfam" id="PF11248">
    <property type="entry name" value="DUF3046"/>
    <property type="match status" value="1"/>
</dbReference>
<name>A0A1G6GT68_9ACTN</name>
<organism evidence="1 2">
    <name type="scientific">Raineyella antarctica</name>
    <dbReference type="NCBI Taxonomy" id="1577474"/>
    <lineage>
        <taxon>Bacteria</taxon>
        <taxon>Bacillati</taxon>
        <taxon>Actinomycetota</taxon>
        <taxon>Actinomycetes</taxon>
        <taxon>Propionibacteriales</taxon>
        <taxon>Propionibacteriaceae</taxon>
        <taxon>Raineyella</taxon>
    </lineage>
</organism>
<dbReference type="OrthoDB" id="3215033at2"/>
<evidence type="ECO:0008006" key="3">
    <source>
        <dbReference type="Google" id="ProtNLM"/>
    </source>
</evidence>
<evidence type="ECO:0000313" key="2">
    <source>
        <dbReference type="Proteomes" id="UP000199086"/>
    </source>
</evidence>
<dbReference type="AlphaFoldDB" id="A0A1G6GT68"/>
<reference evidence="1 2" key="1">
    <citation type="submission" date="2016-06" db="EMBL/GenBank/DDBJ databases">
        <authorList>
            <person name="Olsen C.W."/>
            <person name="Carey S."/>
            <person name="Hinshaw L."/>
            <person name="Karasin A.I."/>
        </authorList>
    </citation>
    <scope>NUCLEOTIDE SEQUENCE [LARGE SCALE GENOMIC DNA]</scope>
    <source>
        <strain evidence="1 2">LZ-22</strain>
    </source>
</reference>
<accession>A0A1G6GT68</accession>